<evidence type="ECO:0000256" key="5">
    <source>
        <dbReference type="ARBA" id="ARBA00022692"/>
    </source>
</evidence>
<keyword evidence="4" id="KW-0997">Cell inner membrane</keyword>
<feature type="transmembrane region" description="Helical" evidence="12">
    <location>
        <begin position="229"/>
        <end position="253"/>
    </location>
</feature>
<evidence type="ECO:0000256" key="4">
    <source>
        <dbReference type="ARBA" id="ARBA00022519"/>
    </source>
</evidence>
<feature type="transmembrane region" description="Helical" evidence="12">
    <location>
        <begin position="28"/>
        <end position="49"/>
    </location>
</feature>
<feature type="transmembrane region" description="Helical" evidence="12">
    <location>
        <begin position="321"/>
        <end position="338"/>
    </location>
</feature>
<evidence type="ECO:0000256" key="1">
    <source>
        <dbReference type="ARBA" id="ARBA00004429"/>
    </source>
</evidence>
<feature type="transmembrane region" description="Helical" evidence="12">
    <location>
        <begin position="110"/>
        <end position="133"/>
    </location>
</feature>
<keyword evidence="11 12" id="KW-0472">Membrane</keyword>
<evidence type="ECO:0000256" key="11">
    <source>
        <dbReference type="ARBA" id="ARBA00023136"/>
    </source>
</evidence>
<evidence type="ECO:0000256" key="8">
    <source>
        <dbReference type="ARBA" id="ARBA00023002"/>
    </source>
</evidence>
<dbReference type="InterPro" id="IPR005804">
    <property type="entry name" value="FA_desaturase_dom"/>
</dbReference>
<keyword evidence="10" id="KW-0503">Monooxygenase</keyword>
<accession>A0A381TDY6</accession>
<keyword evidence="8" id="KW-0560">Oxidoreductase</keyword>
<evidence type="ECO:0000256" key="3">
    <source>
        <dbReference type="ARBA" id="ARBA00022475"/>
    </source>
</evidence>
<dbReference type="CDD" id="cd03512">
    <property type="entry name" value="Alkane-hydroxylase"/>
    <property type="match status" value="1"/>
</dbReference>
<keyword evidence="3" id="KW-1003">Cell membrane</keyword>
<evidence type="ECO:0000313" key="14">
    <source>
        <dbReference type="EMBL" id="SVA14362.1"/>
    </source>
</evidence>
<reference evidence="14" key="1">
    <citation type="submission" date="2018-05" db="EMBL/GenBank/DDBJ databases">
        <authorList>
            <person name="Lanie J.A."/>
            <person name="Ng W.-L."/>
            <person name="Kazmierczak K.M."/>
            <person name="Andrzejewski T.M."/>
            <person name="Davidsen T.M."/>
            <person name="Wayne K.J."/>
            <person name="Tettelin H."/>
            <person name="Glass J.I."/>
            <person name="Rusch D."/>
            <person name="Podicherti R."/>
            <person name="Tsui H.-C.T."/>
            <person name="Winkler M.E."/>
        </authorList>
    </citation>
    <scope>NUCLEOTIDE SEQUENCE</scope>
</reference>
<keyword evidence="7 12" id="KW-1133">Transmembrane helix</keyword>
<evidence type="ECO:0000256" key="2">
    <source>
        <dbReference type="ARBA" id="ARBA00010823"/>
    </source>
</evidence>
<evidence type="ECO:0000256" key="6">
    <source>
        <dbReference type="ARBA" id="ARBA00022723"/>
    </source>
</evidence>
<name>A0A381TDY6_9ZZZZ</name>
<evidence type="ECO:0000256" key="7">
    <source>
        <dbReference type="ARBA" id="ARBA00022989"/>
    </source>
</evidence>
<dbReference type="Pfam" id="PF00487">
    <property type="entry name" value="FA_desaturase"/>
    <property type="match status" value="1"/>
</dbReference>
<dbReference type="GO" id="GO:0006629">
    <property type="term" value="P:lipid metabolic process"/>
    <property type="evidence" value="ECO:0007669"/>
    <property type="project" value="InterPro"/>
</dbReference>
<keyword evidence="5 12" id="KW-0812">Transmembrane</keyword>
<comment type="subcellular location">
    <subcellularLocation>
        <location evidence="1">Cell inner membrane</location>
        <topology evidence="1">Multi-pass membrane protein</topology>
    </subcellularLocation>
</comment>
<comment type="similarity">
    <text evidence="2">Belongs to the fatty acid desaturase type 1 family. AlkB subfamily.</text>
</comment>
<dbReference type="PANTHER" id="PTHR38674:SF1">
    <property type="entry name" value="ALKANE 1-MONOOXYGENASE 1"/>
    <property type="match status" value="1"/>
</dbReference>
<organism evidence="14">
    <name type="scientific">marine metagenome</name>
    <dbReference type="NCBI Taxonomy" id="408172"/>
    <lineage>
        <taxon>unclassified sequences</taxon>
        <taxon>metagenomes</taxon>
        <taxon>ecological metagenomes</taxon>
    </lineage>
</organism>
<evidence type="ECO:0000256" key="10">
    <source>
        <dbReference type="ARBA" id="ARBA00023033"/>
    </source>
</evidence>
<dbReference type="EMBL" id="UINC01004442">
    <property type="protein sequence ID" value="SVA14362.1"/>
    <property type="molecule type" value="Genomic_DNA"/>
</dbReference>
<feature type="transmembrane region" description="Helical" evidence="12">
    <location>
        <begin position="61"/>
        <end position="81"/>
    </location>
</feature>
<evidence type="ECO:0000259" key="13">
    <source>
        <dbReference type="Pfam" id="PF00487"/>
    </source>
</evidence>
<sequence length="369" mass="42059">MMIKYCLAPLFLLSLLVCDWVGPSAVWIFFFSFSAFVIIGDTLFGNDRVQFQNAENKLNPILYFILPLLFVKLFNITLLGVNDSQSIIAKIVSTDTLFLSWQRSYTNLDLLGIILSSGLLIGGIGTVVGHELVHRKKNSLGFKVSNWLLAITWDPAFGIEHVHGHHKNVATYNDPESARRGEGVYSFIFRSTVGTLKNAWNWESERLAQKGISTVSFQNQMIQVYIRSAIITGLISLGGSISIVVYFGSVVWAKILLETVNYLEHYGLVRIPGTVIEPKHSWNSNHRISSYILFNLTRHSAHHEKGTLPFWKLDAYKNAPMLPYGYLTMVYFILLLPWKYRSIMEEKLLDWDTRYASEDELKLIGQLKK</sequence>
<gene>
    <name evidence="14" type="ORF">METZ01_LOCUS67216</name>
</gene>
<evidence type="ECO:0000256" key="12">
    <source>
        <dbReference type="SAM" id="Phobius"/>
    </source>
</evidence>
<dbReference type="PANTHER" id="PTHR38674">
    <property type="entry name" value="ALKANE 1-MONOOXYGENASE 1"/>
    <property type="match status" value="1"/>
</dbReference>
<proteinExistence type="inferred from homology"/>
<evidence type="ECO:0000256" key="9">
    <source>
        <dbReference type="ARBA" id="ARBA00023004"/>
    </source>
</evidence>
<keyword evidence="6" id="KW-0479">Metal-binding</keyword>
<dbReference type="GO" id="GO:0004497">
    <property type="term" value="F:monooxygenase activity"/>
    <property type="evidence" value="ECO:0007669"/>
    <property type="project" value="UniProtKB-KW"/>
</dbReference>
<dbReference type="GO" id="GO:0046872">
    <property type="term" value="F:metal ion binding"/>
    <property type="evidence" value="ECO:0007669"/>
    <property type="project" value="UniProtKB-KW"/>
</dbReference>
<feature type="domain" description="Fatty acid desaturase" evidence="13">
    <location>
        <begin position="114"/>
        <end position="331"/>
    </location>
</feature>
<dbReference type="GO" id="GO:0005886">
    <property type="term" value="C:plasma membrane"/>
    <property type="evidence" value="ECO:0007669"/>
    <property type="project" value="UniProtKB-SubCell"/>
</dbReference>
<dbReference type="InterPro" id="IPR033885">
    <property type="entry name" value="AlkB/XylM"/>
</dbReference>
<protein>
    <recommendedName>
        <fullName evidence="13">Fatty acid desaturase domain-containing protein</fullName>
    </recommendedName>
</protein>
<dbReference type="AlphaFoldDB" id="A0A381TDY6"/>
<keyword evidence="9" id="KW-0408">Iron</keyword>